<keyword evidence="3" id="KW-1185">Reference proteome</keyword>
<proteinExistence type="predicted"/>
<evidence type="ECO:0000256" key="1">
    <source>
        <dbReference type="SAM" id="MobiDB-lite"/>
    </source>
</evidence>
<name>A0A9P7AQ52_9AGAM</name>
<reference evidence="2" key="1">
    <citation type="journal article" date="2020" name="New Phytol.">
        <title>Comparative genomics reveals dynamic genome evolution in host specialist ectomycorrhizal fungi.</title>
        <authorList>
            <person name="Lofgren L.A."/>
            <person name="Nguyen N.H."/>
            <person name="Vilgalys R."/>
            <person name="Ruytinx J."/>
            <person name="Liao H.L."/>
            <person name="Branco S."/>
            <person name="Kuo A."/>
            <person name="LaButti K."/>
            <person name="Lipzen A."/>
            <person name="Andreopoulos W."/>
            <person name="Pangilinan J."/>
            <person name="Riley R."/>
            <person name="Hundley H."/>
            <person name="Na H."/>
            <person name="Barry K."/>
            <person name="Grigoriev I.V."/>
            <person name="Stajich J.E."/>
            <person name="Kennedy P.G."/>
        </authorList>
    </citation>
    <scope>NUCLEOTIDE SEQUENCE</scope>
    <source>
        <strain evidence="2">S12</strain>
    </source>
</reference>
<evidence type="ECO:0000313" key="2">
    <source>
        <dbReference type="EMBL" id="KAG1794194.1"/>
    </source>
</evidence>
<dbReference type="RefSeq" id="XP_041160422.1">
    <property type="nucleotide sequence ID" value="XM_041309627.1"/>
</dbReference>
<organism evidence="2 3">
    <name type="scientific">Suillus plorans</name>
    <dbReference type="NCBI Taxonomy" id="116603"/>
    <lineage>
        <taxon>Eukaryota</taxon>
        <taxon>Fungi</taxon>
        <taxon>Dikarya</taxon>
        <taxon>Basidiomycota</taxon>
        <taxon>Agaricomycotina</taxon>
        <taxon>Agaricomycetes</taxon>
        <taxon>Agaricomycetidae</taxon>
        <taxon>Boletales</taxon>
        <taxon>Suillineae</taxon>
        <taxon>Suillaceae</taxon>
        <taxon>Suillus</taxon>
    </lineage>
</organism>
<gene>
    <name evidence="2" type="ORF">HD556DRAFT_1536272</name>
</gene>
<feature type="region of interest" description="Disordered" evidence="1">
    <location>
        <begin position="1"/>
        <end position="35"/>
    </location>
</feature>
<comment type="caution">
    <text evidence="2">The sequence shown here is derived from an EMBL/GenBank/DDBJ whole genome shotgun (WGS) entry which is preliminary data.</text>
</comment>
<dbReference type="AlphaFoldDB" id="A0A9P7AQ52"/>
<accession>A0A9P7AQ52</accession>
<evidence type="ECO:0000313" key="3">
    <source>
        <dbReference type="Proteomes" id="UP000719766"/>
    </source>
</evidence>
<sequence length="288" mass="31919">MTKFTTPTLPKPDYAGELDSLENSAESGAEFDSLENGCHKPTWTLDDIQIPKGSDIENVLEHSGPGQKWKGKSAEFDRKFMLGVAPVLEHDVAKAWVSAGAQKSQTKVLIELRQVLRGKCEGGRIHDQEKRTEPSNPSLSADYVYMWEQSIMDHTFSVVVACQSAKLTWRVYRSLPQTAAYNFTSLARCMLAVQKIQARAKAASDYRLWPGSGLSRGPSTLTRYGPKKSLGGCNQGYVPKGIALRDRGHVQEARIAFDVASMFMNQDSKPNLFSSTHKGHCALQRRTP</sequence>
<dbReference type="Proteomes" id="UP000719766">
    <property type="component" value="Unassembled WGS sequence"/>
</dbReference>
<protein>
    <submittedName>
        <fullName evidence="2">Uncharacterized protein</fullName>
    </submittedName>
</protein>
<dbReference type="EMBL" id="JABBWE010000027">
    <property type="protein sequence ID" value="KAG1794194.1"/>
    <property type="molecule type" value="Genomic_DNA"/>
</dbReference>
<dbReference type="GeneID" id="64603391"/>